<comment type="caution">
    <text evidence="2">The sequence shown here is derived from an EMBL/GenBank/DDBJ whole genome shotgun (WGS) entry which is preliminary data.</text>
</comment>
<organism evidence="2 3">
    <name type="scientific">Spirilliplanes yamanashiensis</name>
    <dbReference type="NCBI Taxonomy" id="42233"/>
    <lineage>
        <taxon>Bacteria</taxon>
        <taxon>Bacillati</taxon>
        <taxon>Actinomycetota</taxon>
        <taxon>Actinomycetes</taxon>
        <taxon>Micromonosporales</taxon>
        <taxon>Micromonosporaceae</taxon>
        <taxon>Spirilliplanes</taxon>
    </lineage>
</organism>
<dbReference type="PANTHER" id="PTHR43319">
    <property type="entry name" value="BETA-LACTAMASE-RELATED"/>
    <property type="match status" value="1"/>
</dbReference>
<protein>
    <submittedName>
        <fullName evidence="2">EstA family serine hydrolase</fullName>
    </submittedName>
</protein>
<feature type="domain" description="Beta-lactamase-related" evidence="1">
    <location>
        <begin position="18"/>
        <end position="335"/>
    </location>
</feature>
<dbReference type="Gene3D" id="3.40.710.10">
    <property type="entry name" value="DD-peptidase/beta-lactamase superfamily"/>
    <property type="match status" value="1"/>
</dbReference>
<dbReference type="Proteomes" id="UP000652013">
    <property type="component" value="Unassembled WGS sequence"/>
</dbReference>
<keyword evidence="2" id="KW-0378">Hydrolase</keyword>
<proteinExistence type="predicted"/>
<dbReference type="InterPro" id="IPR012338">
    <property type="entry name" value="Beta-lactam/transpept-like"/>
</dbReference>
<dbReference type="AlphaFoldDB" id="A0A8J3Y7Q3"/>
<reference evidence="2" key="1">
    <citation type="submission" date="2021-01" db="EMBL/GenBank/DDBJ databases">
        <title>Whole genome shotgun sequence of Spirilliplanes yamanashiensis NBRC 15828.</title>
        <authorList>
            <person name="Komaki H."/>
            <person name="Tamura T."/>
        </authorList>
    </citation>
    <scope>NUCLEOTIDE SEQUENCE</scope>
    <source>
        <strain evidence="2">NBRC 15828</strain>
    </source>
</reference>
<dbReference type="InterPro" id="IPR001466">
    <property type="entry name" value="Beta-lactam-related"/>
</dbReference>
<dbReference type="GO" id="GO:0016787">
    <property type="term" value="F:hydrolase activity"/>
    <property type="evidence" value="ECO:0007669"/>
    <property type="project" value="UniProtKB-KW"/>
</dbReference>
<evidence type="ECO:0000259" key="1">
    <source>
        <dbReference type="Pfam" id="PF00144"/>
    </source>
</evidence>
<dbReference type="PANTHER" id="PTHR43319:SF3">
    <property type="entry name" value="BETA-LACTAMASE-RELATED DOMAIN-CONTAINING PROTEIN"/>
    <property type="match status" value="1"/>
</dbReference>
<dbReference type="RefSeq" id="WP_203938111.1">
    <property type="nucleotide sequence ID" value="NZ_BAAAGJ010000009.1"/>
</dbReference>
<dbReference type="Pfam" id="PF00144">
    <property type="entry name" value="Beta-lactamase"/>
    <property type="match status" value="1"/>
</dbReference>
<keyword evidence="3" id="KW-1185">Reference proteome</keyword>
<dbReference type="SUPFAM" id="SSF56601">
    <property type="entry name" value="beta-lactamase/transpeptidase-like"/>
    <property type="match status" value="1"/>
</dbReference>
<name>A0A8J3Y7Q3_9ACTN</name>
<dbReference type="InterPro" id="IPR052907">
    <property type="entry name" value="Beta-lactamase/esterase"/>
</dbReference>
<sequence length="348" mass="36725">MVVQGYVAPGFGAVREELERQVAAGAETGAALTVLRRGEVLVELRAGWADRARTRPWAPDTLVNTYSVGKPVAALAALLLVDRGLIGLDDPVARHWPGFRATAVTVRHVLSHTAGLPAFGVPRDHTAWADWDLLCADLAAAEPETPPGSAAAEHALTYGHLVGELVRRVDGRPFGRFVAEEIAGPWGLDLGFALPAADLGRCAELEYAESTWPVDVLGEPGSLRHRALANPAGAVDLDVVNSPLWRRACVPAVGLHATATGLARLYDRLLAAPGAITIPQFTGVDLLLGRTVTWTLGMQLEPDGDWGMGGIGGSCGYAVPARGLAVGYVTRRLSAADRLEPLLEALMS</sequence>
<gene>
    <name evidence="2" type="ORF">Sya03_21650</name>
</gene>
<accession>A0A8J3Y7Q3</accession>
<dbReference type="EMBL" id="BOOY01000015">
    <property type="protein sequence ID" value="GIJ02813.1"/>
    <property type="molecule type" value="Genomic_DNA"/>
</dbReference>
<evidence type="ECO:0000313" key="3">
    <source>
        <dbReference type="Proteomes" id="UP000652013"/>
    </source>
</evidence>
<evidence type="ECO:0000313" key="2">
    <source>
        <dbReference type="EMBL" id="GIJ02813.1"/>
    </source>
</evidence>